<dbReference type="PROSITE" id="PS00018">
    <property type="entry name" value="EF_HAND_1"/>
    <property type="match status" value="2"/>
</dbReference>
<dbReference type="PROSITE" id="PS50222">
    <property type="entry name" value="EF_HAND_2"/>
    <property type="match status" value="2"/>
</dbReference>
<dbReference type="InterPro" id="IPR002048">
    <property type="entry name" value="EF_hand_dom"/>
</dbReference>
<gene>
    <name evidence="4" type="ORF">ECRASSUSDP1_LOCUS15434</name>
</gene>
<organism evidence="4 5">
    <name type="scientific">Euplotes crassus</name>
    <dbReference type="NCBI Taxonomy" id="5936"/>
    <lineage>
        <taxon>Eukaryota</taxon>
        <taxon>Sar</taxon>
        <taxon>Alveolata</taxon>
        <taxon>Ciliophora</taxon>
        <taxon>Intramacronucleata</taxon>
        <taxon>Spirotrichea</taxon>
        <taxon>Hypotrichia</taxon>
        <taxon>Euplotida</taxon>
        <taxon>Euplotidae</taxon>
        <taxon>Moneuplotes</taxon>
    </lineage>
</organism>
<reference evidence="4" key="1">
    <citation type="submission" date="2023-07" db="EMBL/GenBank/DDBJ databases">
        <authorList>
            <consortium name="AG Swart"/>
            <person name="Singh M."/>
            <person name="Singh A."/>
            <person name="Seah K."/>
            <person name="Emmerich C."/>
        </authorList>
    </citation>
    <scope>NUCLEOTIDE SEQUENCE</scope>
    <source>
        <strain evidence="4">DP1</strain>
    </source>
</reference>
<dbReference type="PANTHER" id="PTHR23050">
    <property type="entry name" value="CALCIUM BINDING PROTEIN"/>
    <property type="match status" value="1"/>
</dbReference>
<evidence type="ECO:0000313" key="4">
    <source>
        <dbReference type="EMBL" id="CAI2374083.1"/>
    </source>
</evidence>
<dbReference type="CDD" id="cd00051">
    <property type="entry name" value="EFh"/>
    <property type="match status" value="1"/>
</dbReference>
<dbReference type="EMBL" id="CAMPGE010015462">
    <property type="protein sequence ID" value="CAI2374083.1"/>
    <property type="molecule type" value="Genomic_DNA"/>
</dbReference>
<feature type="domain" description="EF-hand" evidence="3">
    <location>
        <begin position="42"/>
        <end position="75"/>
    </location>
</feature>
<dbReference type="FunFam" id="1.10.238.10:FF:000001">
    <property type="entry name" value="Calmodulin 1"/>
    <property type="match status" value="1"/>
</dbReference>
<proteinExistence type="predicted"/>
<keyword evidence="2" id="KW-0106">Calcium</keyword>
<feature type="domain" description="EF-hand" evidence="3">
    <location>
        <begin position="6"/>
        <end position="41"/>
    </location>
</feature>
<evidence type="ECO:0000256" key="2">
    <source>
        <dbReference type="ARBA" id="ARBA00022837"/>
    </source>
</evidence>
<name>A0AAD1XK16_EUPCR</name>
<protein>
    <recommendedName>
        <fullName evidence="3">EF-hand domain-containing protein</fullName>
    </recommendedName>
</protein>
<dbReference type="AlphaFoldDB" id="A0AAD1XK16"/>
<dbReference type="Gene3D" id="1.10.238.10">
    <property type="entry name" value="EF-hand"/>
    <property type="match status" value="1"/>
</dbReference>
<sequence>MDPDQPTEDQLREVFNTFDRDGNGSIDAEEIQKVIQELGLDAKSSEIENLISEADKDGNGKIEFDEFKKAVLGED</sequence>
<dbReference type="InterPro" id="IPR011992">
    <property type="entry name" value="EF-hand-dom_pair"/>
</dbReference>
<dbReference type="GO" id="GO:0005509">
    <property type="term" value="F:calcium ion binding"/>
    <property type="evidence" value="ECO:0007669"/>
    <property type="project" value="InterPro"/>
</dbReference>
<dbReference type="Pfam" id="PF13499">
    <property type="entry name" value="EF-hand_7"/>
    <property type="match status" value="1"/>
</dbReference>
<keyword evidence="1" id="KW-0677">Repeat</keyword>
<comment type="caution">
    <text evidence="4">The sequence shown here is derived from an EMBL/GenBank/DDBJ whole genome shotgun (WGS) entry which is preliminary data.</text>
</comment>
<accession>A0AAD1XK16</accession>
<dbReference type="InterPro" id="IPR018247">
    <property type="entry name" value="EF_Hand_1_Ca_BS"/>
</dbReference>
<evidence type="ECO:0000259" key="3">
    <source>
        <dbReference type="PROSITE" id="PS50222"/>
    </source>
</evidence>
<dbReference type="SMART" id="SM00054">
    <property type="entry name" value="EFh"/>
    <property type="match status" value="2"/>
</dbReference>
<evidence type="ECO:0000256" key="1">
    <source>
        <dbReference type="ARBA" id="ARBA00022737"/>
    </source>
</evidence>
<dbReference type="Proteomes" id="UP001295684">
    <property type="component" value="Unassembled WGS sequence"/>
</dbReference>
<dbReference type="InterPro" id="IPR050145">
    <property type="entry name" value="Centrin_CML-like"/>
</dbReference>
<keyword evidence="5" id="KW-1185">Reference proteome</keyword>
<dbReference type="SUPFAM" id="SSF47473">
    <property type="entry name" value="EF-hand"/>
    <property type="match status" value="1"/>
</dbReference>
<evidence type="ECO:0000313" key="5">
    <source>
        <dbReference type="Proteomes" id="UP001295684"/>
    </source>
</evidence>